<evidence type="ECO:0000259" key="6">
    <source>
        <dbReference type="Pfam" id="PF07669"/>
    </source>
</evidence>
<dbReference type="InterPro" id="IPR029063">
    <property type="entry name" value="SAM-dependent_MTases_sf"/>
</dbReference>
<evidence type="ECO:0000313" key="7">
    <source>
        <dbReference type="EMBL" id="ODS33584.1"/>
    </source>
</evidence>
<comment type="caution">
    <text evidence="7">The sequence shown here is derived from an EMBL/GenBank/DDBJ whole genome shotgun (WGS) entry which is preliminary data.</text>
</comment>
<organism evidence="7 8">
    <name type="scientific">Candidatus Scalindua rubra</name>
    <dbReference type="NCBI Taxonomy" id="1872076"/>
    <lineage>
        <taxon>Bacteria</taxon>
        <taxon>Pseudomonadati</taxon>
        <taxon>Planctomycetota</taxon>
        <taxon>Candidatus Brocadiia</taxon>
        <taxon>Candidatus Brocadiales</taxon>
        <taxon>Candidatus Scalinduaceae</taxon>
        <taxon>Candidatus Scalindua</taxon>
    </lineage>
</organism>
<comment type="catalytic activity">
    <reaction evidence="5">
        <text>a 2'-deoxyadenosine in DNA + S-adenosyl-L-methionine = an N(6)-methyl-2'-deoxyadenosine in DNA + S-adenosyl-L-homocysteine + H(+)</text>
        <dbReference type="Rhea" id="RHEA:15197"/>
        <dbReference type="Rhea" id="RHEA-COMP:12418"/>
        <dbReference type="Rhea" id="RHEA-COMP:12419"/>
        <dbReference type="ChEBI" id="CHEBI:15378"/>
        <dbReference type="ChEBI" id="CHEBI:57856"/>
        <dbReference type="ChEBI" id="CHEBI:59789"/>
        <dbReference type="ChEBI" id="CHEBI:90615"/>
        <dbReference type="ChEBI" id="CHEBI:90616"/>
        <dbReference type="EC" id="2.1.1.72"/>
    </reaction>
</comment>
<dbReference type="GO" id="GO:0006304">
    <property type="term" value="P:DNA modification"/>
    <property type="evidence" value="ECO:0007669"/>
    <property type="project" value="InterPro"/>
</dbReference>
<reference evidence="7 8" key="1">
    <citation type="submission" date="2016-07" db="EMBL/GenBank/DDBJ databases">
        <title>Draft genome of Scalindua rubra, obtained from a brine-seawater interface in the Red Sea, sheds light on salt adaptation in anammox bacteria.</title>
        <authorList>
            <person name="Speth D.R."/>
            <person name="Lagkouvardos I."/>
            <person name="Wang Y."/>
            <person name="Qian P.-Y."/>
            <person name="Dutilh B.E."/>
            <person name="Jetten M.S."/>
        </authorList>
    </citation>
    <scope>NUCLEOTIDE SEQUENCE [LARGE SCALE GENOMIC DNA]</scope>
    <source>
        <strain evidence="7">BSI-1</strain>
    </source>
</reference>
<proteinExistence type="predicted"/>
<feature type="domain" description="Type II methyltransferase M.TaqI-like" evidence="6">
    <location>
        <begin position="7"/>
        <end position="77"/>
    </location>
</feature>
<dbReference type="PANTHER" id="PTHR33841">
    <property type="entry name" value="DNA METHYLTRANSFERASE YEEA-RELATED"/>
    <property type="match status" value="1"/>
</dbReference>
<evidence type="ECO:0000256" key="3">
    <source>
        <dbReference type="ARBA" id="ARBA00022679"/>
    </source>
</evidence>
<evidence type="ECO:0000256" key="2">
    <source>
        <dbReference type="ARBA" id="ARBA00022603"/>
    </source>
</evidence>
<evidence type="ECO:0000256" key="1">
    <source>
        <dbReference type="ARBA" id="ARBA00011900"/>
    </source>
</evidence>
<dbReference type="AlphaFoldDB" id="A0A1E3XF60"/>
<dbReference type="InterPro" id="IPR050953">
    <property type="entry name" value="N4_N6_ade-DNA_methylase"/>
</dbReference>
<name>A0A1E3XF60_9BACT</name>
<dbReference type="PANTHER" id="PTHR33841:SF1">
    <property type="entry name" value="DNA METHYLTRANSFERASE A"/>
    <property type="match status" value="1"/>
</dbReference>
<dbReference type="Pfam" id="PF07669">
    <property type="entry name" value="Eco57I"/>
    <property type="match status" value="1"/>
</dbReference>
<evidence type="ECO:0000313" key="8">
    <source>
        <dbReference type="Proteomes" id="UP000094056"/>
    </source>
</evidence>
<dbReference type="EMBL" id="MAYW01000025">
    <property type="protein sequence ID" value="ODS33584.1"/>
    <property type="molecule type" value="Genomic_DNA"/>
</dbReference>
<keyword evidence="4" id="KW-0949">S-adenosyl-L-methionine</keyword>
<gene>
    <name evidence="7" type="ORF">SCARUB_01318</name>
</gene>
<dbReference type="GO" id="GO:0032259">
    <property type="term" value="P:methylation"/>
    <property type="evidence" value="ECO:0007669"/>
    <property type="project" value="UniProtKB-KW"/>
</dbReference>
<accession>A0A1E3XF60</accession>
<dbReference type="Gene3D" id="3.40.50.150">
    <property type="entry name" value="Vaccinia Virus protein VP39"/>
    <property type="match status" value="1"/>
</dbReference>
<dbReference type="Proteomes" id="UP000094056">
    <property type="component" value="Unassembled WGS sequence"/>
</dbReference>
<keyword evidence="2" id="KW-0489">Methyltransferase</keyword>
<protein>
    <recommendedName>
        <fullName evidence="1">site-specific DNA-methyltransferase (adenine-specific)</fullName>
        <ecNumber evidence="1">2.1.1.72</ecNumber>
    </recommendedName>
</protein>
<dbReference type="GO" id="GO:0009007">
    <property type="term" value="F:site-specific DNA-methyltransferase (adenine-specific) activity"/>
    <property type="evidence" value="ECO:0007669"/>
    <property type="project" value="UniProtKB-EC"/>
</dbReference>
<evidence type="ECO:0000256" key="4">
    <source>
        <dbReference type="ARBA" id="ARBA00022691"/>
    </source>
</evidence>
<dbReference type="InterPro" id="IPR011639">
    <property type="entry name" value="MethylTrfase_TaqI-like_dom"/>
</dbReference>
<keyword evidence="3" id="KW-0808">Transferase</keyword>
<evidence type="ECO:0000256" key="5">
    <source>
        <dbReference type="ARBA" id="ARBA00047942"/>
    </source>
</evidence>
<sequence length="129" mass="15327">MKRAKYELEYLQQVNREIIVRMIDSFMYFVYQGCRKLKPNRHFGMILPDVVLYQKDNEKLRNFILKNFKINFLLNMGNVFEKVTRPSSILIFERSKSYSSKNVINTADLSTVDKVNKPSLILDESYFVV</sequence>
<dbReference type="SUPFAM" id="SSF53335">
    <property type="entry name" value="S-adenosyl-L-methionine-dependent methyltransferases"/>
    <property type="match status" value="1"/>
</dbReference>
<dbReference type="EC" id="2.1.1.72" evidence="1"/>